<dbReference type="Proteomes" id="UP000051298">
    <property type="component" value="Unassembled WGS sequence"/>
</dbReference>
<evidence type="ECO:0000256" key="1">
    <source>
        <dbReference type="SAM" id="MobiDB-lite"/>
    </source>
</evidence>
<evidence type="ECO:0000313" key="4">
    <source>
        <dbReference type="Proteomes" id="UP000051298"/>
    </source>
</evidence>
<evidence type="ECO:0000259" key="2">
    <source>
        <dbReference type="PROSITE" id="PS50042"/>
    </source>
</evidence>
<evidence type="ECO:0000313" key="3">
    <source>
        <dbReference type="EMBL" id="CUH60832.1"/>
    </source>
</evidence>
<dbReference type="EMBL" id="CYRX01000030">
    <property type="protein sequence ID" value="CUH60832.1"/>
    <property type="molecule type" value="Genomic_DNA"/>
</dbReference>
<feature type="domain" description="Cyclic nucleotide-binding" evidence="2">
    <location>
        <begin position="252"/>
        <end position="302"/>
    </location>
</feature>
<feature type="region of interest" description="Disordered" evidence="1">
    <location>
        <begin position="90"/>
        <end position="112"/>
    </location>
</feature>
<reference evidence="3 4" key="1">
    <citation type="submission" date="2015-09" db="EMBL/GenBank/DDBJ databases">
        <authorList>
            <consortium name="Swine Surveillance"/>
        </authorList>
    </citation>
    <scope>NUCLEOTIDE SEQUENCE [LARGE SCALE GENOMIC DNA]</scope>
    <source>
        <strain evidence="3 4">CECT 5294</strain>
    </source>
</reference>
<name>A0A0P1F056_9RHOB</name>
<dbReference type="eggNOG" id="COG0664">
    <property type="taxonomic scope" value="Bacteria"/>
</dbReference>
<accession>A0A0P1F056</accession>
<dbReference type="InterPro" id="IPR000595">
    <property type="entry name" value="cNMP-bd_dom"/>
</dbReference>
<dbReference type="SUPFAM" id="SSF51206">
    <property type="entry name" value="cAMP-binding domain-like"/>
    <property type="match status" value="1"/>
</dbReference>
<dbReference type="STRING" id="266809.PM03_15540"/>
<dbReference type="Pfam" id="PF00027">
    <property type="entry name" value="cNMP_binding"/>
    <property type="match status" value="1"/>
</dbReference>
<proteinExistence type="predicted"/>
<protein>
    <submittedName>
        <fullName evidence="3">Cyclic nucleotide-binding domain protein</fullName>
    </submittedName>
</protein>
<dbReference type="Gene3D" id="2.60.120.10">
    <property type="entry name" value="Jelly Rolls"/>
    <property type="match status" value="1"/>
</dbReference>
<dbReference type="CDD" id="cd00038">
    <property type="entry name" value="CAP_ED"/>
    <property type="match status" value="1"/>
</dbReference>
<dbReference type="AlphaFoldDB" id="A0A0P1F056"/>
<dbReference type="PROSITE" id="PS50042">
    <property type="entry name" value="CNMP_BINDING_3"/>
    <property type="match status" value="1"/>
</dbReference>
<gene>
    <name evidence="3" type="ORF">THS5294_02128</name>
</gene>
<dbReference type="InterPro" id="IPR014710">
    <property type="entry name" value="RmlC-like_jellyroll"/>
</dbReference>
<dbReference type="InterPro" id="IPR018490">
    <property type="entry name" value="cNMP-bd_dom_sf"/>
</dbReference>
<organism evidence="3 4">
    <name type="scientific">Thalassobacter stenotrophicus</name>
    <dbReference type="NCBI Taxonomy" id="266809"/>
    <lineage>
        <taxon>Bacteria</taxon>
        <taxon>Pseudomonadati</taxon>
        <taxon>Pseudomonadota</taxon>
        <taxon>Alphaproteobacteria</taxon>
        <taxon>Rhodobacterales</taxon>
        <taxon>Roseobacteraceae</taxon>
        <taxon>Thalassobacter</taxon>
    </lineage>
</organism>
<sequence>MSPAREGQHARCNVLSVHLSTDQQTSRVGASMVRGCAFCHHEVVLLVMRPDGHQAKETKSLNLSGIAIDTERHAIFEFLRDNVPAGFSRKKGRMGGHHGADGFENTGGAPNLEPGPFRPQGAGDHGLLGQKIHIDQMAAQSVDIDPLPICLGIGLQDRNDLRQGGKGRLPGFLRSTHVMASRGMGVLSGHGCGHQYGKEEGNETHGRVLQWGAVMFTLAGAGVSQYDCNHMLPAPYDLIPSSALRPFSGAVGDIMFHQGGPTHGLYVVQTGRVYLERVGPDGERFIIHRAQAGTSFAEASVFSEVYHCDAVFVQAGTLIRIEKDAVLDAFADPEFARAFGRQAAQQIQAQRQMLEIVGIRRAEDRVLAGLVAGLLDGSVIEFAARLQLSHEATYRALRKLVQDGRVKNPARGIYHLRP</sequence>